<sequence length="148" mass="16836">MEKLVGNTCPICRDPYPNNPQMNIILECNHTYCDQCITSWFGTADAKPLCPTCRRQCQVYDAGGAFGIEIDHNLAQLANKKLQIVLDHFGNDQQERHVKIISGDFFQLNEEDNTLINSATIYILYLLPDRMKTLEIFAKNAVQRGSRV</sequence>
<dbReference type="OrthoDB" id="8062037at2759"/>
<evidence type="ECO:0000313" key="7">
    <source>
        <dbReference type="Proteomes" id="UP000324800"/>
    </source>
</evidence>
<dbReference type="Gene3D" id="3.30.40.10">
    <property type="entry name" value="Zinc/RING finger domain, C3HC4 (zinc finger)"/>
    <property type="match status" value="1"/>
</dbReference>
<dbReference type="InterPro" id="IPR017907">
    <property type="entry name" value="Znf_RING_CS"/>
</dbReference>
<dbReference type="SMART" id="SM00184">
    <property type="entry name" value="RING"/>
    <property type="match status" value="1"/>
</dbReference>
<evidence type="ECO:0000256" key="3">
    <source>
        <dbReference type="ARBA" id="ARBA00022833"/>
    </source>
</evidence>
<keyword evidence="3" id="KW-0862">Zinc</keyword>
<dbReference type="EMBL" id="SNRW01002848">
    <property type="protein sequence ID" value="KAA6391541.1"/>
    <property type="molecule type" value="Genomic_DNA"/>
</dbReference>
<organism evidence="6 7">
    <name type="scientific">Streblomastix strix</name>
    <dbReference type="NCBI Taxonomy" id="222440"/>
    <lineage>
        <taxon>Eukaryota</taxon>
        <taxon>Metamonada</taxon>
        <taxon>Preaxostyla</taxon>
        <taxon>Oxymonadida</taxon>
        <taxon>Streblomastigidae</taxon>
        <taxon>Streblomastix</taxon>
    </lineage>
</organism>
<dbReference type="PROSITE" id="PS00518">
    <property type="entry name" value="ZF_RING_1"/>
    <property type="match status" value="1"/>
</dbReference>
<protein>
    <recommendedName>
        <fullName evidence="5">RING-type domain-containing protein</fullName>
    </recommendedName>
</protein>
<keyword evidence="1" id="KW-0479">Metal-binding</keyword>
<dbReference type="InterPro" id="IPR001841">
    <property type="entry name" value="Znf_RING"/>
</dbReference>
<evidence type="ECO:0000313" key="6">
    <source>
        <dbReference type="EMBL" id="KAA6391541.1"/>
    </source>
</evidence>
<evidence type="ECO:0000256" key="2">
    <source>
        <dbReference type="ARBA" id="ARBA00022771"/>
    </source>
</evidence>
<reference evidence="6 7" key="1">
    <citation type="submission" date="2019-03" db="EMBL/GenBank/DDBJ databases">
        <title>Single cell metagenomics reveals metabolic interactions within the superorganism composed of flagellate Streblomastix strix and complex community of Bacteroidetes bacteria on its surface.</title>
        <authorList>
            <person name="Treitli S.C."/>
            <person name="Kolisko M."/>
            <person name="Husnik F."/>
            <person name="Keeling P."/>
            <person name="Hampl V."/>
        </authorList>
    </citation>
    <scope>NUCLEOTIDE SEQUENCE [LARGE SCALE GENOMIC DNA]</scope>
    <source>
        <strain evidence="6">ST1C</strain>
    </source>
</reference>
<dbReference type="SUPFAM" id="SSF57850">
    <property type="entry name" value="RING/U-box"/>
    <property type="match status" value="1"/>
</dbReference>
<accession>A0A5J4W9C2</accession>
<proteinExistence type="predicted"/>
<dbReference type="AlphaFoldDB" id="A0A5J4W9C2"/>
<dbReference type="GO" id="GO:0008270">
    <property type="term" value="F:zinc ion binding"/>
    <property type="evidence" value="ECO:0007669"/>
    <property type="project" value="UniProtKB-KW"/>
</dbReference>
<dbReference type="InterPro" id="IPR013083">
    <property type="entry name" value="Znf_RING/FYVE/PHD"/>
</dbReference>
<feature type="domain" description="RING-type" evidence="5">
    <location>
        <begin position="9"/>
        <end position="54"/>
    </location>
</feature>
<dbReference type="Pfam" id="PF13639">
    <property type="entry name" value="zf-RING_2"/>
    <property type="match status" value="1"/>
</dbReference>
<evidence type="ECO:0000259" key="5">
    <source>
        <dbReference type="PROSITE" id="PS50089"/>
    </source>
</evidence>
<evidence type="ECO:0000256" key="4">
    <source>
        <dbReference type="PROSITE-ProRule" id="PRU00175"/>
    </source>
</evidence>
<evidence type="ECO:0000256" key="1">
    <source>
        <dbReference type="ARBA" id="ARBA00022723"/>
    </source>
</evidence>
<name>A0A5J4W9C2_9EUKA</name>
<comment type="caution">
    <text evidence="6">The sequence shown here is derived from an EMBL/GenBank/DDBJ whole genome shotgun (WGS) entry which is preliminary data.</text>
</comment>
<keyword evidence="2 4" id="KW-0863">Zinc-finger</keyword>
<dbReference type="PROSITE" id="PS50089">
    <property type="entry name" value="ZF_RING_2"/>
    <property type="match status" value="1"/>
</dbReference>
<dbReference type="Proteomes" id="UP000324800">
    <property type="component" value="Unassembled WGS sequence"/>
</dbReference>
<gene>
    <name evidence="6" type="ORF">EZS28_012934</name>
</gene>